<feature type="binding site" evidence="5">
    <location>
        <begin position="85"/>
        <end position="88"/>
    </location>
    <ligand>
        <name>substrate</name>
    </ligand>
</feature>
<dbReference type="PANTHER" id="PTHR11931">
    <property type="entry name" value="PHOSPHOGLYCERATE MUTASE"/>
    <property type="match status" value="1"/>
</dbReference>
<evidence type="ECO:0000256" key="7">
    <source>
        <dbReference type="RuleBase" id="RU004512"/>
    </source>
</evidence>
<dbReference type="STRING" id="574651.SAMN04487968_10282"/>
<evidence type="ECO:0000256" key="1">
    <source>
        <dbReference type="ARBA" id="ARBA00006717"/>
    </source>
</evidence>
<evidence type="ECO:0000256" key="2">
    <source>
        <dbReference type="ARBA" id="ARBA00023152"/>
    </source>
</evidence>
<dbReference type="PROSITE" id="PS00175">
    <property type="entry name" value="PG_MUTASE"/>
    <property type="match status" value="1"/>
</dbReference>
<dbReference type="InterPro" id="IPR013078">
    <property type="entry name" value="His_Pase_superF_clade-1"/>
</dbReference>
<keyword evidence="9" id="KW-1185">Reference proteome</keyword>
<dbReference type="Proteomes" id="UP000198832">
    <property type="component" value="Unassembled WGS sequence"/>
</dbReference>
<sequence>MLVLVRHGESVWNAGDRFAGWADIALTQKGCDEARKAGGFLLAQGVLPDVAHTSALRRAVSSAHLMLDACGRSDVPLMRTSRLNERHYGALQGMRRDEAVARYGAEDVARWRRGIAEQPPRDAHGRAESLADVRRRLQPYVDDVLLPALDTGRTVLVVSHGNALRMLIQIVCRLTDAQATALDIATGAPMLLEEADGLLRRTG</sequence>
<dbReference type="GO" id="GO:0006096">
    <property type="term" value="P:glycolytic process"/>
    <property type="evidence" value="ECO:0007669"/>
    <property type="project" value="UniProtKB-UniPathway"/>
</dbReference>
<evidence type="ECO:0000256" key="5">
    <source>
        <dbReference type="PIRSR" id="PIRSR613078-2"/>
    </source>
</evidence>
<comment type="function">
    <text evidence="7">Catalyzes the interconversion of 2-phosphoglycerate and 3-phosphoglycerate.</text>
</comment>
<feature type="binding site" evidence="5">
    <location>
        <begin position="161"/>
        <end position="162"/>
    </location>
    <ligand>
        <name>substrate</name>
    </ligand>
</feature>
<accession>A0A1I1ENV2</accession>
<dbReference type="InterPro" id="IPR001345">
    <property type="entry name" value="PG/BPGM_mutase_AS"/>
</dbReference>
<protein>
    <recommendedName>
        <fullName evidence="7">2,3-bisphosphoglycerate-dependent phosphoglycerate mutase</fullName>
        <ecNumber evidence="7">5.4.2.11</ecNumber>
    </recommendedName>
</protein>
<dbReference type="Pfam" id="PF00300">
    <property type="entry name" value="His_Phos_1"/>
    <property type="match status" value="1"/>
</dbReference>
<comment type="catalytic activity">
    <reaction evidence="7">
        <text>(2R)-2-phosphoglycerate = (2R)-3-phosphoglycerate</text>
        <dbReference type="Rhea" id="RHEA:15901"/>
        <dbReference type="ChEBI" id="CHEBI:58272"/>
        <dbReference type="ChEBI" id="CHEBI:58289"/>
        <dbReference type="EC" id="5.4.2.11"/>
    </reaction>
</comment>
<comment type="similarity">
    <text evidence="1">Belongs to the phosphoglycerate mutase family. BPG-dependent PGAM subfamily.</text>
</comment>
<dbReference type="SUPFAM" id="SSF53254">
    <property type="entry name" value="Phosphoglycerate mutase-like"/>
    <property type="match status" value="1"/>
</dbReference>
<dbReference type="UniPathway" id="UPA00109">
    <property type="reaction ID" value="UER00186"/>
</dbReference>
<dbReference type="Gene3D" id="3.40.50.1240">
    <property type="entry name" value="Phosphoglycerate mutase-like"/>
    <property type="match status" value="1"/>
</dbReference>
<dbReference type="RefSeq" id="WP_175507528.1">
    <property type="nucleotide sequence ID" value="NZ_FOLB01000002.1"/>
</dbReference>
<comment type="pathway">
    <text evidence="7">Carbohydrate degradation; glycolysis; pyruvate from D-glyceraldehyde 3-phosphate: step 3/5.</text>
</comment>
<keyword evidence="3" id="KW-0413">Isomerase</keyword>
<reference evidence="8 9" key="1">
    <citation type="submission" date="2016-10" db="EMBL/GenBank/DDBJ databases">
        <authorList>
            <person name="de Groot N.N."/>
        </authorList>
    </citation>
    <scope>NUCLEOTIDE SEQUENCE [LARGE SCALE GENOMIC DNA]</scope>
    <source>
        <strain evidence="8 9">CGMCC 1.7056</strain>
    </source>
</reference>
<evidence type="ECO:0000256" key="6">
    <source>
        <dbReference type="PIRSR" id="PIRSR613078-3"/>
    </source>
</evidence>
<dbReference type="GO" id="GO:0004619">
    <property type="term" value="F:phosphoglycerate mutase activity"/>
    <property type="evidence" value="ECO:0007669"/>
    <property type="project" value="UniProtKB-EC"/>
</dbReference>
<dbReference type="InterPro" id="IPR029033">
    <property type="entry name" value="His_PPase_superfam"/>
</dbReference>
<evidence type="ECO:0000313" key="8">
    <source>
        <dbReference type="EMBL" id="SFB86610.1"/>
    </source>
</evidence>
<feature type="site" description="Transition state stabilizer" evidence="6">
    <location>
        <position position="160"/>
    </location>
</feature>
<name>A0A1I1ENV2_9ACTN</name>
<dbReference type="EMBL" id="FOLB01000002">
    <property type="protein sequence ID" value="SFB86610.1"/>
    <property type="molecule type" value="Genomic_DNA"/>
</dbReference>
<dbReference type="CDD" id="cd07067">
    <property type="entry name" value="HP_PGM_like"/>
    <property type="match status" value="1"/>
</dbReference>
<organism evidence="8 9">
    <name type="scientific">Nocardioides terrae</name>
    <dbReference type="NCBI Taxonomy" id="574651"/>
    <lineage>
        <taxon>Bacteria</taxon>
        <taxon>Bacillati</taxon>
        <taxon>Actinomycetota</taxon>
        <taxon>Actinomycetes</taxon>
        <taxon>Propionibacteriales</taxon>
        <taxon>Nocardioidaceae</taxon>
        <taxon>Nocardioides</taxon>
    </lineage>
</organism>
<dbReference type="PIRSF" id="PIRSF000709">
    <property type="entry name" value="6PFK_2-Ptase"/>
    <property type="match status" value="1"/>
</dbReference>
<feature type="active site" description="Tele-phosphohistidine intermediate" evidence="4">
    <location>
        <position position="7"/>
    </location>
</feature>
<dbReference type="NCBIfam" id="TIGR01258">
    <property type="entry name" value="pgm_1"/>
    <property type="match status" value="1"/>
</dbReference>
<feature type="binding site" evidence="5">
    <location>
        <begin position="6"/>
        <end position="13"/>
    </location>
    <ligand>
        <name>substrate</name>
    </ligand>
</feature>
<evidence type="ECO:0000256" key="4">
    <source>
        <dbReference type="PIRSR" id="PIRSR613078-1"/>
    </source>
</evidence>
<dbReference type="AlphaFoldDB" id="A0A1I1ENV2"/>
<feature type="active site" description="Proton donor/acceptor" evidence="4">
    <location>
        <position position="85"/>
    </location>
</feature>
<feature type="binding site" evidence="5">
    <location>
        <position position="58"/>
    </location>
    <ligand>
        <name>substrate</name>
    </ligand>
</feature>
<evidence type="ECO:0000256" key="3">
    <source>
        <dbReference type="ARBA" id="ARBA00023235"/>
    </source>
</evidence>
<proteinExistence type="inferred from homology"/>
<keyword evidence="2" id="KW-0324">Glycolysis</keyword>
<dbReference type="EC" id="5.4.2.11" evidence="7"/>
<dbReference type="InterPro" id="IPR005952">
    <property type="entry name" value="Phosphogly_mut1"/>
</dbReference>
<evidence type="ECO:0000313" key="9">
    <source>
        <dbReference type="Proteomes" id="UP000198832"/>
    </source>
</evidence>
<dbReference type="SMART" id="SM00855">
    <property type="entry name" value="PGAM"/>
    <property type="match status" value="1"/>
</dbReference>
<gene>
    <name evidence="8" type="ORF">SAMN04487968_10282</name>
</gene>
<feature type="binding site" evidence="5">
    <location>
        <begin position="112"/>
        <end position="113"/>
    </location>
    <ligand>
        <name>substrate</name>
    </ligand>
</feature>